<reference evidence="3 4" key="1">
    <citation type="submission" date="2019-07" db="EMBL/GenBank/DDBJ databases">
        <title>Whole genome shotgun sequence of Pseudonocardia sulfidoxydans NBRC 16205.</title>
        <authorList>
            <person name="Hosoyama A."/>
            <person name="Uohara A."/>
            <person name="Ohji S."/>
            <person name="Ichikawa N."/>
        </authorList>
    </citation>
    <scope>NUCLEOTIDE SEQUENCE [LARGE SCALE GENOMIC DNA]</scope>
    <source>
        <strain evidence="3 4">NBRC 16205</strain>
    </source>
</reference>
<evidence type="ECO:0000313" key="4">
    <source>
        <dbReference type="Proteomes" id="UP000321685"/>
    </source>
</evidence>
<dbReference type="PANTHER" id="PTHR35526:SF3">
    <property type="entry name" value="ANTI-SIGMA-F FACTOR RSBW"/>
    <property type="match status" value="1"/>
</dbReference>
<keyword evidence="1" id="KW-0723">Serine/threonine-protein kinase</keyword>
<dbReference type="CDD" id="cd16936">
    <property type="entry name" value="HATPase_RsbW-like"/>
    <property type="match status" value="1"/>
</dbReference>
<keyword evidence="4" id="KW-1185">Reference proteome</keyword>
<dbReference type="SUPFAM" id="SSF55874">
    <property type="entry name" value="ATPase domain of HSP90 chaperone/DNA topoisomerase II/histidine kinase"/>
    <property type="match status" value="1"/>
</dbReference>
<sequence>MRQRYRPDRESCVQVRRDMRAFLDRCQVDADAAADALLIANELACNAVDHAHTPFSLTATLTPGSLRIELTDGSAEEPRLQPHDTAAVRGRGLQMVAHLSSRWSFRRHGGGKTVVADVVLPAMNVSA</sequence>
<feature type="domain" description="Histidine kinase/HSP90-like ATPase" evidence="2">
    <location>
        <begin position="8"/>
        <end position="115"/>
    </location>
</feature>
<accession>A0A511DBL0</accession>
<dbReference type="Gene3D" id="3.30.565.10">
    <property type="entry name" value="Histidine kinase-like ATPase, C-terminal domain"/>
    <property type="match status" value="1"/>
</dbReference>
<dbReference type="InterPro" id="IPR003594">
    <property type="entry name" value="HATPase_dom"/>
</dbReference>
<proteinExistence type="predicted"/>
<dbReference type="Proteomes" id="UP000321685">
    <property type="component" value="Unassembled WGS sequence"/>
</dbReference>
<comment type="caution">
    <text evidence="3">The sequence shown here is derived from an EMBL/GenBank/DDBJ whole genome shotgun (WGS) entry which is preliminary data.</text>
</comment>
<dbReference type="GO" id="GO:0004674">
    <property type="term" value="F:protein serine/threonine kinase activity"/>
    <property type="evidence" value="ECO:0007669"/>
    <property type="project" value="UniProtKB-KW"/>
</dbReference>
<dbReference type="InterPro" id="IPR036890">
    <property type="entry name" value="HATPase_C_sf"/>
</dbReference>
<dbReference type="PANTHER" id="PTHR35526">
    <property type="entry name" value="ANTI-SIGMA-F FACTOR RSBW-RELATED"/>
    <property type="match status" value="1"/>
</dbReference>
<keyword evidence="1" id="KW-0808">Transferase</keyword>
<gene>
    <name evidence="3" type="ORF">PSU4_11430</name>
</gene>
<dbReference type="EMBL" id="BJVJ01000007">
    <property type="protein sequence ID" value="GEL22189.1"/>
    <property type="molecule type" value="Genomic_DNA"/>
</dbReference>
<protein>
    <recommendedName>
        <fullName evidence="2">Histidine kinase/HSP90-like ATPase domain-containing protein</fullName>
    </recommendedName>
</protein>
<organism evidence="3 4">
    <name type="scientific">Pseudonocardia sulfidoxydans NBRC 16205</name>
    <dbReference type="NCBI Taxonomy" id="1223511"/>
    <lineage>
        <taxon>Bacteria</taxon>
        <taxon>Bacillati</taxon>
        <taxon>Actinomycetota</taxon>
        <taxon>Actinomycetes</taxon>
        <taxon>Pseudonocardiales</taxon>
        <taxon>Pseudonocardiaceae</taxon>
        <taxon>Pseudonocardia</taxon>
    </lineage>
</organism>
<evidence type="ECO:0000259" key="2">
    <source>
        <dbReference type="Pfam" id="PF13581"/>
    </source>
</evidence>
<dbReference type="AlphaFoldDB" id="A0A511DBL0"/>
<dbReference type="Pfam" id="PF13581">
    <property type="entry name" value="HATPase_c_2"/>
    <property type="match status" value="1"/>
</dbReference>
<name>A0A511DBL0_9PSEU</name>
<evidence type="ECO:0000313" key="3">
    <source>
        <dbReference type="EMBL" id="GEL22189.1"/>
    </source>
</evidence>
<dbReference type="InterPro" id="IPR050267">
    <property type="entry name" value="Anti-sigma-factor_SerPK"/>
</dbReference>
<keyword evidence="1" id="KW-0418">Kinase</keyword>
<evidence type="ECO:0000256" key="1">
    <source>
        <dbReference type="ARBA" id="ARBA00022527"/>
    </source>
</evidence>